<evidence type="ECO:0000256" key="2">
    <source>
        <dbReference type="ARBA" id="ARBA00022692"/>
    </source>
</evidence>
<keyword evidence="2" id="KW-0812">Transmembrane</keyword>
<dbReference type="Proteomes" id="UP000827092">
    <property type="component" value="Unassembled WGS sequence"/>
</dbReference>
<evidence type="ECO:0000259" key="5">
    <source>
        <dbReference type="PROSITE" id="PS50202"/>
    </source>
</evidence>
<keyword evidence="3" id="KW-1133">Transmembrane helix</keyword>
<dbReference type="Pfam" id="PF00635">
    <property type="entry name" value="Motile_Sperm"/>
    <property type="match status" value="1"/>
</dbReference>
<proteinExistence type="predicted"/>
<comment type="caution">
    <text evidence="6">The sequence shown here is derived from an EMBL/GenBank/DDBJ whole genome shotgun (WGS) entry which is preliminary data.</text>
</comment>
<dbReference type="InterPro" id="IPR013783">
    <property type="entry name" value="Ig-like_fold"/>
</dbReference>
<dbReference type="InterPro" id="IPR008962">
    <property type="entry name" value="PapD-like_sf"/>
</dbReference>
<gene>
    <name evidence="6" type="ORF">JTE90_001276</name>
</gene>
<organism evidence="6 7">
    <name type="scientific">Oedothorax gibbosus</name>
    <dbReference type="NCBI Taxonomy" id="931172"/>
    <lineage>
        <taxon>Eukaryota</taxon>
        <taxon>Metazoa</taxon>
        <taxon>Ecdysozoa</taxon>
        <taxon>Arthropoda</taxon>
        <taxon>Chelicerata</taxon>
        <taxon>Arachnida</taxon>
        <taxon>Araneae</taxon>
        <taxon>Araneomorphae</taxon>
        <taxon>Entelegynae</taxon>
        <taxon>Araneoidea</taxon>
        <taxon>Linyphiidae</taxon>
        <taxon>Erigoninae</taxon>
        <taxon>Oedothorax</taxon>
    </lineage>
</organism>
<name>A0AAV6V3Q7_9ARAC</name>
<accession>A0AAV6V3Q7</accession>
<dbReference type="PANTHER" id="PTHR34441:SF1">
    <property type="entry name" value="MOTILE SPERM DOMAIN-CONTAINING 1"/>
    <property type="match status" value="1"/>
</dbReference>
<protein>
    <recommendedName>
        <fullName evidence="5">MSP domain-containing protein</fullName>
    </recommendedName>
</protein>
<evidence type="ECO:0000313" key="7">
    <source>
        <dbReference type="Proteomes" id="UP000827092"/>
    </source>
</evidence>
<keyword evidence="4" id="KW-0472">Membrane</keyword>
<dbReference type="InterPro" id="IPR000535">
    <property type="entry name" value="MSP_dom"/>
</dbReference>
<dbReference type="AlphaFoldDB" id="A0AAV6V3Q7"/>
<evidence type="ECO:0000256" key="3">
    <source>
        <dbReference type="ARBA" id="ARBA00022989"/>
    </source>
</evidence>
<dbReference type="GO" id="GO:0005737">
    <property type="term" value="C:cytoplasm"/>
    <property type="evidence" value="ECO:0007669"/>
    <property type="project" value="TreeGrafter"/>
</dbReference>
<evidence type="ECO:0000256" key="4">
    <source>
        <dbReference type="ARBA" id="ARBA00023136"/>
    </source>
</evidence>
<feature type="domain" description="MSP" evidence="5">
    <location>
        <begin position="8"/>
        <end position="140"/>
    </location>
</feature>
<evidence type="ECO:0000313" key="6">
    <source>
        <dbReference type="EMBL" id="KAG8190667.1"/>
    </source>
</evidence>
<dbReference type="GO" id="GO:0016020">
    <property type="term" value="C:membrane"/>
    <property type="evidence" value="ECO:0007669"/>
    <property type="project" value="UniProtKB-SubCell"/>
</dbReference>
<reference evidence="6 7" key="1">
    <citation type="journal article" date="2022" name="Nat. Ecol. Evol.">
        <title>A masculinizing supergene underlies an exaggerated male reproductive morph in a spider.</title>
        <authorList>
            <person name="Hendrickx F."/>
            <person name="De Corte Z."/>
            <person name="Sonet G."/>
            <person name="Van Belleghem S.M."/>
            <person name="Kostlbacher S."/>
            <person name="Vangestel C."/>
        </authorList>
    </citation>
    <scope>NUCLEOTIDE SEQUENCE [LARGE SCALE GENOMIC DNA]</scope>
    <source>
        <strain evidence="6">W744_W776</strain>
    </source>
</reference>
<dbReference type="PROSITE" id="PS50202">
    <property type="entry name" value="MSP"/>
    <property type="match status" value="1"/>
</dbReference>
<dbReference type="SUPFAM" id="SSF49354">
    <property type="entry name" value="PapD-like"/>
    <property type="match status" value="1"/>
</dbReference>
<dbReference type="Gene3D" id="2.60.40.10">
    <property type="entry name" value="Immunoglobulins"/>
    <property type="match status" value="1"/>
</dbReference>
<dbReference type="PANTHER" id="PTHR34441">
    <property type="entry name" value="MOTILE SPERM DOMAIN-CONTAINING PROTEIN 1"/>
    <property type="match status" value="1"/>
</dbReference>
<evidence type="ECO:0000256" key="1">
    <source>
        <dbReference type="ARBA" id="ARBA00004141"/>
    </source>
</evidence>
<dbReference type="InterPro" id="IPR039283">
    <property type="entry name" value="MOSPD1/3"/>
</dbReference>
<keyword evidence="7" id="KW-1185">Reference proteome</keyword>
<comment type="subcellular location">
    <subcellularLocation>
        <location evidence="1">Membrane</location>
        <topology evidence="1">Multi-pass membrane protein</topology>
    </subcellularLocation>
</comment>
<dbReference type="EMBL" id="JAFNEN010000177">
    <property type="protein sequence ID" value="KAG8190667.1"/>
    <property type="molecule type" value="Genomic_DNA"/>
</dbReference>
<sequence>MPDVDNLPVVTNPHEQITFYADDPSTHKQILTIYNPYEFQVKFKVLVATVGNVRRYAINIPSGFIKPHHSTDIVLKHLNVTSHNVGVLDKVRVSMSSNGNFRAVGRKDILVTLLDSAPRGRSTEHAGDSDVFEQLEVDSASLPHLRQHPLLHERQNNNKFIYIAVLVLGSVILAMPKEGDFSEYFPNFFPRPTSEMKYMITFLLGVISCLLLQS</sequence>